<keyword evidence="1 2" id="KW-0560">Oxidoreductase</keyword>
<dbReference type="Pfam" id="PF00106">
    <property type="entry name" value="adh_short"/>
    <property type="match status" value="1"/>
</dbReference>
<evidence type="ECO:0000313" key="3">
    <source>
        <dbReference type="Proteomes" id="UP001596494"/>
    </source>
</evidence>
<dbReference type="Proteomes" id="UP001596494">
    <property type="component" value="Unassembled WGS sequence"/>
</dbReference>
<dbReference type="PRINTS" id="PR00081">
    <property type="entry name" value="GDHRDH"/>
</dbReference>
<dbReference type="CDD" id="cd05327">
    <property type="entry name" value="retinol-DH_like_SDR_c_like"/>
    <property type="match status" value="1"/>
</dbReference>
<dbReference type="SUPFAM" id="SSF51735">
    <property type="entry name" value="NAD(P)-binding Rossmann-fold domains"/>
    <property type="match status" value="1"/>
</dbReference>
<dbReference type="RefSeq" id="WP_289216755.1">
    <property type="nucleotide sequence ID" value="NZ_JAPVRC010000008.1"/>
</dbReference>
<name>A0ABW2K057_9BACI</name>
<protein>
    <submittedName>
        <fullName evidence="2">SDR family oxidoreductase</fullName>
        <ecNumber evidence="2">1.-.-.-</ecNumber>
    </submittedName>
</protein>
<gene>
    <name evidence="2" type="ORF">ACFQMN_04360</name>
</gene>
<dbReference type="InterPro" id="IPR002347">
    <property type="entry name" value="SDR_fam"/>
</dbReference>
<dbReference type="EC" id="1.-.-.-" evidence="2"/>
<dbReference type="Gene3D" id="3.40.50.720">
    <property type="entry name" value="NAD(P)-binding Rossmann-like Domain"/>
    <property type="match status" value="1"/>
</dbReference>
<proteinExistence type="predicted"/>
<dbReference type="PANTHER" id="PTHR43157">
    <property type="entry name" value="PHOSPHATIDYLINOSITOL-GLYCAN BIOSYNTHESIS CLASS F PROTEIN-RELATED"/>
    <property type="match status" value="1"/>
</dbReference>
<sequence>MERKIAIVTGANSGMGLATTIELANKGIHVIMACRNKERSKEALSEAKSVTKKDHIEMLKCDLGSLTSIKEFVSHFKLKFDRLDILINNAGVVSLKRELTGDGFESQMGINHLGHFLLTNLLLYELKKSKDARVVVVSSGAHKWGKIHFRDPHLRKGYNVMKGYGQSKLANILFANALADKTKDDNISVNSLHPGAVATNLGVNRQSGFGTSIMKTLEPYFKTPEQGAETAVYLATDENIRGVSGKYFYNKQVSPRSKAASDRKLAETLWIWSEREVGLRSL</sequence>
<keyword evidence="3" id="KW-1185">Reference proteome</keyword>
<evidence type="ECO:0000313" key="2">
    <source>
        <dbReference type="EMBL" id="MFC7320100.1"/>
    </source>
</evidence>
<organism evidence="2 3">
    <name type="scientific">Halobacillus campisalis</name>
    <dbReference type="NCBI Taxonomy" id="435909"/>
    <lineage>
        <taxon>Bacteria</taxon>
        <taxon>Bacillati</taxon>
        <taxon>Bacillota</taxon>
        <taxon>Bacilli</taxon>
        <taxon>Bacillales</taxon>
        <taxon>Bacillaceae</taxon>
        <taxon>Halobacillus</taxon>
    </lineage>
</organism>
<dbReference type="InterPro" id="IPR036291">
    <property type="entry name" value="NAD(P)-bd_dom_sf"/>
</dbReference>
<dbReference type="PANTHER" id="PTHR43157:SF31">
    <property type="entry name" value="PHOSPHATIDYLINOSITOL-GLYCAN BIOSYNTHESIS CLASS F PROTEIN"/>
    <property type="match status" value="1"/>
</dbReference>
<evidence type="ECO:0000256" key="1">
    <source>
        <dbReference type="ARBA" id="ARBA00023002"/>
    </source>
</evidence>
<accession>A0ABW2K057</accession>
<reference evidence="3" key="1">
    <citation type="journal article" date="2019" name="Int. J. Syst. Evol. Microbiol.">
        <title>The Global Catalogue of Microorganisms (GCM) 10K type strain sequencing project: providing services to taxonomists for standard genome sequencing and annotation.</title>
        <authorList>
            <consortium name="The Broad Institute Genomics Platform"/>
            <consortium name="The Broad Institute Genome Sequencing Center for Infectious Disease"/>
            <person name="Wu L."/>
            <person name="Ma J."/>
        </authorList>
    </citation>
    <scope>NUCLEOTIDE SEQUENCE [LARGE SCALE GENOMIC DNA]</scope>
    <source>
        <strain evidence="3">CCUG 73951</strain>
    </source>
</reference>
<comment type="caution">
    <text evidence="2">The sequence shown here is derived from an EMBL/GenBank/DDBJ whole genome shotgun (WGS) entry which is preliminary data.</text>
</comment>
<dbReference type="EMBL" id="JBHTBY010000003">
    <property type="protein sequence ID" value="MFC7320100.1"/>
    <property type="molecule type" value="Genomic_DNA"/>
</dbReference>
<dbReference type="GO" id="GO:0016491">
    <property type="term" value="F:oxidoreductase activity"/>
    <property type="evidence" value="ECO:0007669"/>
    <property type="project" value="UniProtKB-KW"/>
</dbReference>